<evidence type="ECO:0000256" key="5">
    <source>
        <dbReference type="ARBA" id="ARBA00023316"/>
    </source>
</evidence>
<evidence type="ECO:0000256" key="2">
    <source>
        <dbReference type="ARBA" id="ARBA00022679"/>
    </source>
</evidence>
<dbReference type="InterPro" id="IPR005490">
    <property type="entry name" value="LD_TPept_cat_dom"/>
</dbReference>
<dbReference type="Pfam" id="PF03734">
    <property type="entry name" value="YkuD"/>
    <property type="match status" value="1"/>
</dbReference>
<dbReference type="GO" id="GO:0005576">
    <property type="term" value="C:extracellular region"/>
    <property type="evidence" value="ECO:0007669"/>
    <property type="project" value="TreeGrafter"/>
</dbReference>
<dbReference type="SUPFAM" id="SSF50370">
    <property type="entry name" value="Ricin B-like lectins"/>
    <property type="match status" value="4"/>
</dbReference>
<dbReference type="SMART" id="SM00458">
    <property type="entry name" value="RICIN"/>
    <property type="match status" value="4"/>
</dbReference>
<keyword evidence="5 6" id="KW-0961">Cell wall biogenesis/degradation</keyword>
<dbReference type="GO" id="GO:0018104">
    <property type="term" value="P:peptidoglycan-protein cross-linking"/>
    <property type="evidence" value="ECO:0007669"/>
    <property type="project" value="TreeGrafter"/>
</dbReference>
<dbReference type="GO" id="GO:0071972">
    <property type="term" value="F:peptidoglycan L,D-transpeptidase activity"/>
    <property type="evidence" value="ECO:0007669"/>
    <property type="project" value="TreeGrafter"/>
</dbReference>
<feature type="chain" id="PRO_5014456757" description="L,D-TPase catalytic domain-containing protein" evidence="8">
    <location>
        <begin position="29"/>
        <end position="861"/>
    </location>
</feature>
<feature type="active site" description="Nucleophile" evidence="6">
    <location>
        <position position="837"/>
    </location>
</feature>
<dbReference type="PANTHER" id="PTHR30582:SF2">
    <property type="entry name" value="L,D-TRANSPEPTIDASE YCIB-RELATED"/>
    <property type="match status" value="1"/>
</dbReference>
<feature type="domain" description="L,D-TPase catalytic" evidence="9">
    <location>
        <begin position="741"/>
        <end position="861"/>
    </location>
</feature>
<keyword evidence="11" id="KW-1185">Reference proteome</keyword>
<accession>A0A2K2U8X2</accession>
<dbReference type="InterPro" id="IPR000772">
    <property type="entry name" value="Ricin_B_lectin"/>
</dbReference>
<dbReference type="Gene3D" id="2.80.10.50">
    <property type="match status" value="10"/>
</dbReference>
<protein>
    <recommendedName>
        <fullName evidence="9">L,D-TPase catalytic domain-containing protein</fullName>
    </recommendedName>
</protein>
<dbReference type="Gene3D" id="2.40.440.10">
    <property type="entry name" value="L,D-transpeptidase catalytic domain-like"/>
    <property type="match status" value="1"/>
</dbReference>
<dbReference type="UniPathway" id="UPA00219"/>
<keyword evidence="3 6" id="KW-0133">Cell shape</keyword>
<dbReference type="GO" id="GO:0016740">
    <property type="term" value="F:transferase activity"/>
    <property type="evidence" value="ECO:0007669"/>
    <property type="project" value="UniProtKB-KW"/>
</dbReference>
<evidence type="ECO:0000256" key="4">
    <source>
        <dbReference type="ARBA" id="ARBA00022984"/>
    </source>
</evidence>
<name>A0A2K2U8X2_9ACTN</name>
<dbReference type="AlphaFoldDB" id="A0A2K2U8X2"/>
<comment type="caution">
    <text evidence="10">The sequence shown here is derived from an EMBL/GenBank/DDBJ whole genome shotgun (WGS) entry which is preliminary data.</text>
</comment>
<dbReference type="InterPro" id="IPR038063">
    <property type="entry name" value="Transpep_catalytic_dom"/>
</dbReference>
<feature type="active site" description="Proton donor/acceptor" evidence="6">
    <location>
        <position position="812"/>
    </location>
</feature>
<keyword evidence="2" id="KW-0808">Transferase</keyword>
<dbReference type="PANTHER" id="PTHR30582">
    <property type="entry name" value="L,D-TRANSPEPTIDASE"/>
    <property type="match status" value="1"/>
</dbReference>
<proteinExistence type="predicted"/>
<evidence type="ECO:0000256" key="1">
    <source>
        <dbReference type="ARBA" id="ARBA00004752"/>
    </source>
</evidence>
<evidence type="ECO:0000256" key="6">
    <source>
        <dbReference type="PROSITE-ProRule" id="PRU01373"/>
    </source>
</evidence>
<dbReference type="GO" id="GO:0071555">
    <property type="term" value="P:cell wall organization"/>
    <property type="evidence" value="ECO:0007669"/>
    <property type="project" value="UniProtKB-UniRule"/>
</dbReference>
<dbReference type="Pfam" id="PF14200">
    <property type="entry name" value="RicinB_lectin_2"/>
    <property type="match status" value="5"/>
</dbReference>
<evidence type="ECO:0000313" key="11">
    <source>
        <dbReference type="Proteomes" id="UP000236197"/>
    </source>
</evidence>
<dbReference type="InterPro" id="IPR035992">
    <property type="entry name" value="Ricin_B-like_lectins"/>
</dbReference>
<gene>
    <name evidence="10" type="ORF">C2L71_11750</name>
</gene>
<dbReference type="Proteomes" id="UP000236197">
    <property type="component" value="Unassembled WGS sequence"/>
</dbReference>
<evidence type="ECO:0000313" key="10">
    <source>
        <dbReference type="EMBL" id="PNV66709.1"/>
    </source>
</evidence>
<organism evidence="10 11">
    <name type="scientific">Enteroscipio rubneri</name>
    <dbReference type="NCBI Taxonomy" id="2070686"/>
    <lineage>
        <taxon>Bacteria</taxon>
        <taxon>Bacillati</taxon>
        <taxon>Actinomycetota</taxon>
        <taxon>Coriobacteriia</taxon>
        <taxon>Eggerthellales</taxon>
        <taxon>Eggerthellaceae</taxon>
        <taxon>Enteroscipio</taxon>
    </lineage>
</organism>
<evidence type="ECO:0000256" key="7">
    <source>
        <dbReference type="SAM" id="MobiDB-lite"/>
    </source>
</evidence>
<keyword evidence="8" id="KW-0732">Signal</keyword>
<dbReference type="PROSITE" id="PS52029">
    <property type="entry name" value="LD_TPASE"/>
    <property type="match status" value="1"/>
</dbReference>
<feature type="region of interest" description="Disordered" evidence="7">
    <location>
        <begin position="37"/>
        <end position="90"/>
    </location>
</feature>
<dbReference type="CDD" id="cd16913">
    <property type="entry name" value="YkuD_like"/>
    <property type="match status" value="1"/>
</dbReference>
<evidence type="ECO:0000256" key="3">
    <source>
        <dbReference type="ARBA" id="ARBA00022960"/>
    </source>
</evidence>
<comment type="pathway">
    <text evidence="1 6">Cell wall biogenesis; peptidoglycan biosynthesis.</text>
</comment>
<keyword evidence="4 6" id="KW-0573">Peptidoglycan synthesis</keyword>
<dbReference type="EMBL" id="PPEK01000029">
    <property type="protein sequence ID" value="PNV66709.1"/>
    <property type="molecule type" value="Genomic_DNA"/>
</dbReference>
<evidence type="ECO:0000256" key="8">
    <source>
        <dbReference type="SAM" id="SignalP"/>
    </source>
</evidence>
<dbReference type="SUPFAM" id="SSF141523">
    <property type="entry name" value="L,D-transpeptidase catalytic domain-like"/>
    <property type="match status" value="1"/>
</dbReference>
<dbReference type="GO" id="GO:0008360">
    <property type="term" value="P:regulation of cell shape"/>
    <property type="evidence" value="ECO:0007669"/>
    <property type="project" value="UniProtKB-UniRule"/>
</dbReference>
<dbReference type="CDD" id="cd00161">
    <property type="entry name" value="beta-trefoil_Ricin-like"/>
    <property type="match status" value="4"/>
</dbReference>
<feature type="signal peptide" evidence="8">
    <location>
        <begin position="1"/>
        <end position="28"/>
    </location>
</feature>
<dbReference type="CDD" id="cd23445">
    <property type="entry name" value="beta-trefoil_Ricin_HA17-like"/>
    <property type="match status" value="1"/>
</dbReference>
<evidence type="ECO:0000259" key="9">
    <source>
        <dbReference type="PROSITE" id="PS52029"/>
    </source>
</evidence>
<dbReference type="InterPro" id="IPR050979">
    <property type="entry name" value="LD-transpeptidase"/>
</dbReference>
<reference evidence="11" key="1">
    <citation type="submission" date="2018-01" db="EMBL/GenBank/DDBJ databases">
        <title>Rubneribacter badeniensis gen. nov., sp. nov., and Colonibacter rubneri, gen. nov., sp. nov., WGS of new members of the Eggerthellaceae.</title>
        <authorList>
            <person name="Danylec N."/>
            <person name="Stoll D.A."/>
            <person name="Doetsch A."/>
            <person name="Kulling S.E."/>
            <person name="Huch M."/>
        </authorList>
    </citation>
    <scope>NUCLEOTIDE SEQUENCE [LARGE SCALE GENOMIC DNA]</scope>
    <source>
        <strain evidence="11">ResAG-96</strain>
    </source>
</reference>
<sequence>MGASMKSRFLSVFLAFVLTLGLCPEALAEEVVPEKSDGTLSVPADSTQPPVQEKPLSPDNADAVDQDGETSEGTLANGDSDDSESMQTEDANGLQNVIGSSMSTTAGQEAASMQNAERTDIDVLAADNAAALPDGVYLVKTGLANRQVLDVKAASCSNYANIQIYESNMTNAQKWRVVHDEQGYVTFINEGSGKALDVAAGSAKARTNVHQYEKNDTYAQKWIVIKSDDDSFTVVSALKKELVLDVAGARSANGTNVQIFDANSSRAQSFDFLPNSPAVAKCDKVVEDGYYEIASSVNGSYVLDVANASLNDRANIRLYSANKSPAQLFRFVYVDGFYRIETAASNKCLDVAGANLVSGTNVQQYTYNGTDSQKWSIRANSNGTYTAISKANGLALDIAAGSMTNGANVQVFESNATNAQQFNLVKRTNLLGEGLCTIRSMLKPVMALDVVAASTAEGANVQLYESNASHAQLWEVSLVDGEANTYTVQSVVSGKYLAADGGGNVCQRSLSGDNTQWWMPSIANGAIVLTNVASGLVLDVSRASTANGANIQTYAANGSNAQQFAFSGAAPLASGAYYMIRSCQDPSQVIDTAAASLANGANVQTYTSNNTGAQKWKIVGNNDGTYTFLNANSGKALDVKSAQAITGANVQQYSSNNTLAQKWRVVYQHDGRFKVVSALNDALVLSVAGGVAQNYANVNISTDEGLASQRFTFAKTTYDPLPADQRAMLNKANELSSRTSWLILVNCSTHKVGIFNGGRGNWSYSKYWPCTTGAVSTPTVKGVFTVGSRGLSFGSGYTCWYWTQFFGNYLFHSVLYQPGSMNNIQDGRLGISASHGCVRLNIDNARWIYDVIPSGTTVLVY</sequence>
<dbReference type="PROSITE" id="PS50231">
    <property type="entry name" value="RICIN_B_LECTIN"/>
    <property type="match status" value="3"/>
</dbReference>